<dbReference type="EMBL" id="LUGH01000887">
    <property type="protein sequence ID" value="OBZ82354.1"/>
    <property type="molecule type" value="Genomic_DNA"/>
</dbReference>
<accession>A0A1C7N4V4</accession>
<feature type="non-terminal residue" evidence="2">
    <location>
        <position position="135"/>
    </location>
</feature>
<dbReference type="Proteomes" id="UP000093000">
    <property type="component" value="Unassembled WGS sequence"/>
</dbReference>
<dbReference type="OrthoDB" id="2285161at2759"/>
<proteinExistence type="predicted"/>
<feature type="compositionally biased region" description="Polar residues" evidence="1">
    <location>
        <begin position="92"/>
        <end position="106"/>
    </location>
</feature>
<gene>
    <name evidence="2" type="ORF">A0J61_09595</name>
</gene>
<evidence type="ECO:0000313" key="2">
    <source>
        <dbReference type="EMBL" id="OBZ82354.1"/>
    </source>
</evidence>
<dbReference type="STRING" id="101091.A0A1C7N4V4"/>
<dbReference type="AlphaFoldDB" id="A0A1C7N4V4"/>
<feature type="region of interest" description="Disordered" evidence="1">
    <location>
        <begin position="77"/>
        <end position="106"/>
    </location>
</feature>
<reference evidence="2 3" key="1">
    <citation type="submission" date="2016-03" db="EMBL/GenBank/DDBJ databases">
        <title>Choanephora cucurbitarum.</title>
        <authorList>
            <person name="Min B."/>
            <person name="Park H."/>
            <person name="Park J.-H."/>
            <person name="Shin H.-D."/>
            <person name="Choi I.-G."/>
        </authorList>
    </citation>
    <scope>NUCLEOTIDE SEQUENCE [LARGE SCALE GENOMIC DNA]</scope>
    <source>
        <strain evidence="2 3">KUS-F28377</strain>
    </source>
</reference>
<protein>
    <submittedName>
        <fullName evidence="2">Uncharacterized protein</fullName>
    </submittedName>
</protein>
<dbReference type="InParanoid" id="A0A1C7N4V4"/>
<evidence type="ECO:0000256" key="1">
    <source>
        <dbReference type="SAM" id="MobiDB-lite"/>
    </source>
</evidence>
<name>A0A1C7N4V4_9FUNG</name>
<comment type="caution">
    <text evidence="2">The sequence shown here is derived from an EMBL/GenBank/DDBJ whole genome shotgun (WGS) entry which is preliminary data.</text>
</comment>
<sequence length="135" mass="15153">MPPSRGRRSTLSHLTPEEILRLSQLFETHRSNFSCMQCHATGTLHRNGHSTGNPPQPSFICKQCSKTHNARTVFETLTKPSQPTDTNDSHSMEISSSFPLTQQSHGDSVETLRALVLQLQEELNRTKAELQQARS</sequence>
<organism evidence="2 3">
    <name type="scientific">Choanephora cucurbitarum</name>
    <dbReference type="NCBI Taxonomy" id="101091"/>
    <lineage>
        <taxon>Eukaryota</taxon>
        <taxon>Fungi</taxon>
        <taxon>Fungi incertae sedis</taxon>
        <taxon>Mucoromycota</taxon>
        <taxon>Mucoromycotina</taxon>
        <taxon>Mucoromycetes</taxon>
        <taxon>Mucorales</taxon>
        <taxon>Mucorineae</taxon>
        <taxon>Choanephoraceae</taxon>
        <taxon>Choanephoroideae</taxon>
        <taxon>Choanephora</taxon>
    </lineage>
</organism>
<evidence type="ECO:0000313" key="3">
    <source>
        <dbReference type="Proteomes" id="UP000093000"/>
    </source>
</evidence>
<keyword evidence="3" id="KW-1185">Reference proteome</keyword>